<dbReference type="KEGG" id="smen:SAMEA4412692_0259"/>
<gene>
    <name evidence="1" type="ORF">SAMEA4412692_00259</name>
</gene>
<accession>A0A239SNR1</accession>
<dbReference type="Pfam" id="PF01503">
    <property type="entry name" value="PRA-PH"/>
    <property type="match status" value="1"/>
</dbReference>
<dbReference type="Proteomes" id="UP000215185">
    <property type="component" value="Chromosome 1"/>
</dbReference>
<dbReference type="eggNOG" id="COG4696">
    <property type="taxonomic scope" value="Bacteria"/>
</dbReference>
<evidence type="ECO:0000313" key="2">
    <source>
        <dbReference type="Proteomes" id="UP000215185"/>
    </source>
</evidence>
<dbReference type="STRING" id="1123308.GCA_000380085_00588"/>
<protein>
    <submittedName>
        <fullName evidence="1">Hydrolase</fullName>
    </submittedName>
</protein>
<dbReference type="InterPro" id="IPR023292">
    <property type="entry name" value="NTP_PyroPHydrolase-like_dom_sf"/>
</dbReference>
<sequence length="179" mass="20130">MTTSEKNFQRVQEFHRVMDGSVPTKPSPFDLELVLNRADFKIEEIVELVYATAGSDREYEHSMAHLHQALDRACAKTQSKGKSGESVLVGQVDALIDLLYFTYGSFVLMGVDPEPIFDLVHEANMGKVWPDGKAHHDSITGKILKPENWERDFAPEAKIKQELDRQLASSGNNKLNSKN</sequence>
<keyword evidence="2" id="KW-1185">Reference proteome</keyword>
<dbReference type="InterPro" id="IPR021130">
    <property type="entry name" value="PRib-ATP_PPHydrolase-like"/>
</dbReference>
<evidence type="ECO:0000313" key="1">
    <source>
        <dbReference type="EMBL" id="SNU86508.1"/>
    </source>
</evidence>
<keyword evidence="1" id="KW-0378">Hydrolase</keyword>
<reference evidence="1 2" key="1">
    <citation type="submission" date="2017-06" db="EMBL/GenBank/DDBJ databases">
        <authorList>
            <consortium name="Pathogen Informatics"/>
        </authorList>
    </citation>
    <scope>NUCLEOTIDE SEQUENCE [LARGE SCALE GENOMIC DNA]</scope>
    <source>
        <strain evidence="1 2">NCTC13788</strain>
    </source>
</reference>
<name>A0A239SNR1_9STRE</name>
<organism evidence="1 2">
    <name type="scientific">Streptococcus merionis</name>
    <dbReference type="NCBI Taxonomy" id="400065"/>
    <lineage>
        <taxon>Bacteria</taxon>
        <taxon>Bacillati</taxon>
        <taxon>Bacillota</taxon>
        <taxon>Bacilli</taxon>
        <taxon>Lactobacillales</taxon>
        <taxon>Streptococcaceae</taxon>
        <taxon>Streptococcus</taxon>
    </lineage>
</organism>
<dbReference type="EMBL" id="LT906439">
    <property type="protein sequence ID" value="SNU86508.1"/>
    <property type="molecule type" value="Genomic_DNA"/>
</dbReference>
<dbReference type="GO" id="GO:0016787">
    <property type="term" value="F:hydrolase activity"/>
    <property type="evidence" value="ECO:0007669"/>
    <property type="project" value="UniProtKB-KW"/>
</dbReference>
<proteinExistence type="predicted"/>
<dbReference type="Gene3D" id="1.10.3420.10">
    <property type="entry name" value="putative ntp pyrophosphohydrolase like domain"/>
    <property type="match status" value="1"/>
</dbReference>
<dbReference type="AlphaFoldDB" id="A0A239SNR1"/>